<sequence length="660" mass="74804">MADLVLKPIDEVPERALINLKKWNKMYNSAAERDLGLRSRNVFAVTSRFEDTKNSDTMRRGAFDSATCLLEPGMMLEQECNVDSMVTVMPENIPIKNNVNLEYYMLPDIRFTLDSSYHIPGVKVQDRAHERNYVPAGFLEPFYDLAVGPAAKAVIPDQHLCVLPGIYASKEFCARLDNRKEDHQNGPKPLQQGKVDSKPELDWARGFFFVTEGKDLKTDPISRHFAPEESVEDVTTINPKDGRRQAISHLLCDFDVEELARGRLYLDIATTVWGFKPLDGTPWNSSPVSIFPNCNYHPEILSHFTEKPINKCKSWVLNGCGGYSMDKNAHLGDFAGARLEVRDPGPNGTMYFQLYNTSKSLTYNVALSKKAKRTLLYRCAKDWAKERANYFIPLQEAFCTSAQRQVHKYASLVITIIWMTNALVNCPDKGGHWNKVRDSALVHGEVDGWVVPLCNLTMFNLSCMHFDSDLPHMSSQRTISLETILYLFLVDRRLSLTMLVSKLQGRDSKSTDGNKANKSKQITKDVWGLEDKEDVLSVAVQVVPAPCRGNRQQTVSYPKPDEAPNLFKGVELPMQEAWVRYASKEYNPKQRKTGPTLKQQLLTLLHQFPPQIIAKAPNMKGRDCSWCSLPPYDASFETFRNASMPDTIFSSWVNCGYNKD</sequence>
<dbReference type="EMBL" id="JACYCC010000073">
    <property type="protein sequence ID" value="KAF8676166.1"/>
    <property type="molecule type" value="Genomic_DNA"/>
</dbReference>
<comment type="caution">
    <text evidence="1">The sequence shown here is derived from an EMBL/GenBank/DDBJ whole genome shotgun (WGS) entry which is preliminary data.</text>
</comment>
<dbReference type="AlphaFoldDB" id="A0A8H7H7H9"/>
<gene>
    <name evidence="1" type="ORF">RHS04_06569</name>
</gene>
<proteinExistence type="predicted"/>
<protein>
    <submittedName>
        <fullName evidence="1">Uncharacterized protein</fullName>
    </submittedName>
</protein>
<dbReference type="Proteomes" id="UP000650582">
    <property type="component" value="Unassembled WGS sequence"/>
</dbReference>
<evidence type="ECO:0000313" key="1">
    <source>
        <dbReference type="EMBL" id="KAF8676166.1"/>
    </source>
</evidence>
<reference evidence="1" key="1">
    <citation type="submission" date="2020-09" db="EMBL/GenBank/DDBJ databases">
        <title>Comparative genome analyses of four rice-infecting Rhizoctonia solani isolates reveal extensive enrichment of homogalacturonan modification genes.</title>
        <authorList>
            <person name="Lee D.-Y."/>
            <person name="Jeon J."/>
            <person name="Kim K.-T."/>
            <person name="Cheong K."/>
            <person name="Song H."/>
            <person name="Choi G."/>
            <person name="Ko J."/>
            <person name="Opiyo S.O."/>
            <person name="Zuo S."/>
            <person name="Madhav S."/>
            <person name="Lee Y.-H."/>
            <person name="Wang G.-L."/>
        </authorList>
    </citation>
    <scope>NUCLEOTIDE SEQUENCE</scope>
    <source>
        <strain evidence="1">AG1-IA YN-7</strain>
    </source>
</reference>
<name>A0A8H7H7H9_9AGAM</name>
<organism evidence="1 2">
    <name type="scientific">Rhizoctonia solani</name>
    <dbReference type="NCBI Taxonomy" id="456999"/>
    <lineage>
        <taxon>Eukaryota</taxon>
        <taxon>Fungi</taxon>
        <taxon>Dikarya</taxon>
        <taxon>Basidiomycota</taxon>
        <taxon>Agaricomycotina</taxon>
        <taxon>Agaricomycetes</taxon>
        <taxon>Cantharellales</taxon>
        <taxon>Ceratobasidiaceae</taxon>
        <taxon>Rhizoctonia</taxon>
    </lineage>
</organism>
<evidence type="ECO:0000313" key="2">
    <source>
        <dbReference type="Proteomes" id="UP000650582"/>
    </source>
</evidence>
<accession>A0A8H7H7H9</accession>